<evidence type="ECO:0000313" key="2">
    <source>
        <dbReference type="EMBL" id="OYN89270.1"/>
    </source>
</evidence>
<dbReference type="RefSeq" id="WP_094449887.1">
    <property type="nucleotide sequence ID" value="NZ_NMVI01000009.1"/>
</dbReference>
<protein>
    <recommendedName>
        <fullName evidence="1">N-acetyltransferase domain-containing protein</fullName>
    </recommendedName>
</protein>
<evidence type="ECO:0000259" key="1">
    <source>
        <dbReference type="PROSITE" id="PS51186"/>
    </source>
</evidence>
<dbReference type="SUPFAM" id="SSF55729">
    <property type="entry name" value="Acyl-CoA N-acyltransferases (Nat)"/>
    <property type="match status" value="1"/>
</dbReference>
<dbReference type="Pfam" id="PF13508">
    <property type="entry name" value="Acetyltransf_7"/>
    <property type="match status" value="1"/>
</dbReference>
<gene>
    <name evidence="2" type="ORF">CGZ92_02835</name>
</gene>
<name>A0A255EDC0_9ACTN</name>
<organism evidence="2 3">
    <name type="scientific">Parenemella sanctibonifatiensis</name>
    <dbReference type="NCBI Taxonomy" id="2016505"/>
    <lineage>
        <taxon>Bacteria</taxon>
        <taxon>Bacillati</taxon>
        <taxon>Actinomycetota</taxon>
        <taxon>Actinomycetes</taxon>
        <taxon>Propionibacteriales</taxon>
        <taxon>Propionibacteriaceae</taxon>
        <taxon>Parenemella</taxon>
    </lineage>
</organism>
<dbReference type="GO" id="GO:0016747">
    <property type="term" value="F:acyltransferase activity, transferring groups other than amino-acyl groups"/>
    <property type="evidence" value="ECO:0007669"/>
    <property type="project" value="InterPro"/>
</dbReference>
<dbReference type="InterPro" id="IPR000182">
    <property type="entry name" value="GNAT_dom"/>
</dbReference>
<dbReference type="Gene3D" id="3.40.630.30">
    <property type="match status" value="1"/>
</dbReference>
<proteinExistence type="predicted"/>
<dbReference type="PROSITE" id="PS51186">
    <property type="entry name" value="GNAT"/>
    <property type="match status" value="1"/>
</dbReference>
<reference evidence="2 3" key="1">
    <citation type="submission" date="2017-07" db="EMBL/GenBank/DDBJ databases">
        <title>Draft whole genome sequences of clinical Proprionibacteriaceae strains.</title>
        <authorList>
            <person name="Bernier A.-M."/>
            <person name="Bernard K."/>
            <person name="Domingo M.-C."/>
        </authorList>
    </citation>
    <scope>NUCLEOTIDE SEQUENCE [LARGE SCALE GENOMIC DNA]</scope>
    <source>
        <strain evidence="2 3">NML 160184</strain>
    </source>
</reference>
<sequence>MERVEPLEALQALAGDDPWMRWVPTDPLVAYVHAGVAMILRTGRRRGFWIAPLRPGPVDLAEEAPRVRDALTELAGSGLLGEYAAESISAPQEHAQLAHEILPISDQGGDWEWMSTQSVPPAQPGEERIVELDDIRDAEEIDAFSRTHNPRAWAQAGTGLMDHWVGMRGPRGELQAVGGAEHENTGAPHLAGIVVAADLRGRGLGAAITAHLTRAAIAGAGVSTLGMYSDNAAARQLYQRLGYTSNRAWHSRGLER</sequence>
<accession>A0A255EDC0</accession>
<feature type="domain" description="N-acetyltransferase" evidence="1">
    <location>
        <begin position="117"/>
        <end position="256"/>
    </location>
</feature>
<dbReference type="EMBL" id="NMVI01000009">
    <property type="protein sequence ID" value="OYN89270.1"/>
    <property type="molecule type" value="Genomic_DNA"/>
</dbReference>
<dbReference type="AlphaFoldDB" id="A0A255EDC0"/>
<evidence type="ECO:0000313" key="3">
    <source>
        <dbReference type="Proteomes" id="UP000216533"/>
    </source>
</evidence>
<dbReference type="Proteomes" id="UP000216533">
    <property type="component" value="Unassembled WGS sequence"/>
</dbReference>
<dbReference type="InterPro" id="IPR016181">
    <property type="entry name" value="Acyl_CoA_acyltransferase"/>
</dbReference>
<comment type="caution">
    <text evidence="2">The sequence shown here is derived from an EMBL/GenBank/DDBJ whole genome shotgun (WGS) entry which is preliminary data.</text>
</comment>